<dbReference type="GO" id="GO:0016705">
    <property type="term" value="F:oxidoreductase activity, acting on paired donors, with incorporation or reduction of molecular oxygen"/>
    <property type="evidence" value="ECO:0007669"/>
    <property type="project" value="UniProtKB-ARBA"/>
</dbReference>
<keyword evidence="3" id="KW-0408">Iron</keyword>
<evidence type="ECO:0000256" key="7">
    <source>
        <dbReference type="SAM" id="Phobius"/>
    </source>
</evidence>
<dbReference type="InterPro" id="IPR007301">
    <property type="entry name" value="DoxD"/>
</dbReference>
<dbReference type="InterPro" id="IPR036922">
    <property type="entry name" value="Rieske_2Fe-2S_sf"/>
</dbReference>
<dbReference type="GO" id="GO:0016020">
    <property type="term" value="C:membrane"/>
    <property type="evidence" value="ECO:0007669"/>
    <property type="project" value="InterPro"/>
</dbReference>
<evidence type="ECO:0000313" key="10">
    <source>
        <dbReference type="Proteomes" id="UP000612362"/>
    </source>
</evidence>
<evidence type="ECO:0000256" key="3">
    <source>
        <dbReference type="ARBA" id="ARBA00023004"/>
    </source>
</evidence>
<keyword evidence="7" id="KW-0812">Transmembrane</keyword>
<dbReference type="GO" id="GO:0046872">
    <property type="term" value="F:metal ion binding"/>
    <property type="evidence" value="ECO:0007669"/>
    <property type="project" value="UniProtKB-KW"/>
</dbReference>
<proteinExistence type="predicted"/>
<organism evidence="9 10">
    <name type="scientific">Ktedonospora formicarum</name>
    <dbReference type="NCBI Taxonomy" id="2778364"/>
    <lineage>
        <taxon>Bacteria</taxon>
        <taxon>Bacillati</taxon>
        <taxon>Chloroflexota</taxon>
        <taxon>Ktedonobacteria</taxon>
        <taxon>Ktedonobacterales</taxon>
        <taxon>Ktedonobacteraceae</taxon>
        <taxon>Ktedonospora</taxon>
    </lineage>
</organism>
<dbReference type="RefSeq" id="WP_220193680.1">
    <property type="nucleotide sequence ID" value="NZ_BNJF01000001.1"/>
</dbReference>
<evidence type="ECO:0000256" key="1">
    <source>
        <dbReference type="ARBA" id="ARBA00022714"/>
    </source>
</evidence>
<feature type="domain" description="Rieske" evidence="8">
    <location>
        <begin position="276"/>
        <end position="374"/>
    </location>
</feature>
<feature type="transmembrane region" description="Helical" evidence="7">
    <location>
        <begin position="27"/>
        <end position="46"/>
    </location>
</feature>
<dbReference type="GO" id="GO:0004497">
    <property type="term" value="F:monooxygenase activity"/>
    <property type="evidence" value="ECO:0007669"/>
    <property type="project" value="UniProtKB-ARBA"/>
</dbReference>
<sequence length="377" mass="40014">MSTSTKVPPIRPDTTPVRSRSIPAPRAFALLPLRLFLGITFLYAGIQKLTDPQFFHPGSPDFIGEQITIFAQTSPLSPLLLQFASPNAILFGMLIAYGEVAIGLGTLVGFLLRPASIFGLILNIILWLSASWTVYPYFYGSDIVFACCWLVLLLNGPSGTGFLSLDELLFAPRMALWAERGQHARLYSLAFFLGLPITALDANSTASRLASPARRGLLLGLFTGGVATALFVAFSTTVLGGRQANDALNQTPTATPSATQTPEPTPTASSTPTSDTMIAKVSDVPINSALSFTSAESGEPALLIHLANDQFVAYDATCTHAGCTVDYDPDSKLIVCPCHGSTFDPAHNGTVKRPPARRSLAPMAIRIDSATGSILPG</sequence>
<dbReference type="GO" id="GO:0051537">
    <property type="term" value="F:2 iron, 2 sulfur cluster binding"/>
    <property type="evidence" value="ECO:0007669"/>
    <property type="project" value="UniProtKB-KW"/>
</dbReference>
<dbReference type="EMBL" id="BNJF01000001">
    <property type="protein sequence ID" value="GHO44273.1"/>
    <property type="molecule type" value="Genomic_DNA"/>
</dbReference>
<evidence type="ECO:0000313" key="9">
    <source>
        <dbReference type="EMBL" id="GHO44273.1"/>
    </source>
</evidence>
<keyword evidence="7" id="KW-0472">Membrane</keyword>
<keyword evidence="7" id="KW-1133">Transmembrane helix</keyword>
<feature type="transmembrane region" description="Helical" evidence="7">
    <location>
        <begin position="186"/>
        <end position="205"/>
    </location>
</feature>
<dbReference type="AlphaFoldDB" id="A0A8J3I090"/>
<dbReference type="CDD" id="cd03467">
    <property type="entry name" value="Rieske"/>
    <property type="match status" value="1"/>
</dbReference>
<dbReference type="InterPro" id="IPR005805">
    <property type="entry name" value="Rieske_Fe-S_prot_C"/>
</dbReference>
<feature type="transmembrane region" description="Helical" evidence="7">
    <location>
        <begin position="88"/>
        <end position="110"/>
    </location>
</feature>
<keyword evidence="2" id="KW-0479">Metal-binding</keyword>
<keyword evidence="5" id="KW-1015">Disulfide bond</keyword>
<keyword evidence="10" id="KW-1185">Reference proteome</keyword>
<dbReference type="Pfam" id="PF00355">
    <property type="entry name" value="Rieske"/>
    <property type="match status" value="1"/>
</dbReference>
<evidence type="ECO:0000256" key="4">
    <source>
        <dbReference type="ARBA" id="ARBA00023014"/>
    </source>
</evidence>
<feature type="transmembrane region" description="Helical" evidence="7">
    <location>
        <begin position="117"/>
        <end position="137"/>
    </location>
</feature>
<feature type="region of interest" description="Disordered" evidence="6">
    <location>
        <begin position="246"/>
        <end position="276"/>
    </location>
</feature>
<keyword evidence="1" id="KW-0001">2Fe-2S</keyword>
<keyword evidence="4" id="KW-0411">Iron-sulfur</keyword>
<feature type="transmembrane region" description="Helical" evidence="7">
    <location>
        <begin position="217"/>
        <end position="239"/>
    </location>
</feature>
<gene>
    <name evidence="9" type="ORF">KSX_24360</name>
</gene>
<evidence type="ECO:0000259" key="8">
    <source>
        <dbReference type="PROSITE" id="PS51296"/>
    </source>
</evidence>
<evidence type="ECO:0000256" key="5">
    <source>
        <dbReference type="ARBA" id="ARBA00023157"/>
    </source>
</evidence>
<evidence type="ECO:0000256" key="6">
    <source>
        <dbReference type="SAM" id="MobiDB-lite"/>
    </source>
</evidence>
<dbReference type="PROSITE" id="PS51296">
    <property type="entry name" value="RIESKE"/>
    <property type="match status" value="1"/>
</dbReference>
<feature type="compositionally biased region" description="Low complexity" evidence="6">
    <location>
        <begin position="251"/>
        <end position="276"/>
    </location>
</feature>
<reference evidence="9" key="1">
    <citation type="submission" date="2020-10" db="EMBL/GenBank/DDBJ databases">
        <title>Taxonomic study of unclassified bacteria belonging to the class Ktedonobacteria.</title>
        <authorList>
            <person name="Yabe S."/>
            <person name="Wang C.M."/>
            <person name="Zheng Y."/>
            <person name="Sakai Y."/>
            <person name="Cavaletti L."/>
            <person name="Monciardini P."/>
            <person name="Donadio S."/>
        </authorList>
    </citation>
    <scope>NUCLEOTIDE SEQUENCE</scope>
    <source>
        <strain evidence="9">SOSP1-1</strain>
    </source>
</reference>
<dbReference type="PANTHER" id="PTHR39157">
    <property type="entry name" value="INTEGRAL MEMBRANE PROTEIN-RELATED"/>
    <property type="match status" value="1"/>
</dbReference>
<evidence type="ECO:0000256" key="2">
    <source>
        <dbReference type="ARBA" id="ARBA00022723"/>
    </source>
</evidence>
<protein>
    <recommendedName>
        <fullName evidence="8">Rieske domain-containing protein</fullName>
    </recommendedName>
</protein>
<dbReference type="InterPro" id="IPR017941">
    <property type="entry name" value="Rieske_2Fe-2S"/>
</dbReference>
<dbReference type="PRINTS" id="PR00162">
    <property type="entry name" value="RIESKE"/>
</dbReference>
<dbReference type="SUPFAM" id="SSF50022">
    <property type="entry name" value="ISP domain"/>
    <property type="match status" value="1"/>
</dbReference>
<feature type="transmembrane region" description="Helical" evidence="7">
    <location>
        <begin position="143"/>
        <end position="165"/>
    </location>
</feature>
<dbReference type="Gene3D" id="2.102.10.10">
    <property type="entry name" value="Rieske [2Fe-2S] iron-sulphur domain"/>
    <property type="match status" value="1"/>
</dbReference>
<accession>A0A8J3I090</accession>
<name>A0A8J3I090_9CHLR</name>
<dbReference type="Pfam" id="PF04173">
    <property type="entry name" value="DoxD"/>
    <property type="match status" value="1"/>
</dbReference>
<dbReference type="PANTHER" id="PTHR39157:SF1">
    <property type="entry name" value="DOXX FAMILY PROTEIN"/>
    <property type="match status" value="1"/>
</dbReference>
<dbReference type="Proteomes" id="UP000612362">
    <property type="component" value="Unassembled WGS sequence"/>
</dbReference>
<comment type="caution">
    <text evidence="9">The sequence shown here is derived from an EMBL/GenBank/DDBJ whole genome shotgun (WGS) entry which is preliminary data.</text>
</comment>